<accession>A0A810KV58</accession>
<name>A0A810KV58_9ACTN</name>
<organism evidence="1 2">
    <name type="scientific">Actinocatenispora sera</name>
    <dbReference type="NCBI Taxonomy" id="390989"/>
    <lineage>
        <taxon>Bacteria</taxon>
        <taxon>Bacillati</taxon>
        <taxon>Actinomycetota</taxon>
        <taxon>Actinomycetes</taxon>
        <taxon>Micromonosporales</taxon>
        <taxon>Micromonosporaceae</taxon>
        <taxon>Actinocatenispora</taxon>
    </lineage>
</organism>
<dbReference type="EMBL" id="AP023354">
    <property type="protein sequence ID" value="BCJ26191.1"/>
    <property type="molecule type" value="Genomic_DNA"/>
</dbReference>
<dbReference type="AlphaFoldDB" id="A0A810KV58"/>
<evidence type="ECO:0000313" key="2">
    <source>
        <dbReference type="Proteomes" id="UP000680750"/>
    </source>
</evidence>
<keyword evidence="2" id="KW-1185">Reference proteome</keyword>
<dbReference type="RefSeq" id="WP_030449863.1">
    <property type="nucleotide sequence ID" value="NZ_AP023354.1"/>
</dbReference>
<reference evidence="1" key="1">
    <citation type="submission" date="2020-08" db="EMBL/GenBank/DDBJ databases">
        <title>Whole genome shotgun sequence of Actinocatenispora sera NBRC 101916.</title>
        <authorList>
            <person name="Komaki H."/>
            <person name="Tamura T."/>
        </authorList>
    </citation>
    <scope>NUCLEOTIDE SEQUENCE</scope>
    <source>
        <strain evidence="1">NBRC 101916</strain>
    </source>
</reference>
<protein>
    <submittedName>
        <fullName evidence="1">Uncharacterized protein</fullName>
    </submittedName>
</protein>
<sequence length="59" mass="7089">MKRERLFWDAKDRDAWLDSKECCQACSTYYATTTRDGDRVCDECAAFWDRETNTNRRAR</sequence>
<proteinExistence type="predicted"/>
<evidence type="ECO:0000313" key="1">
    <source>
        <dbReference type="EMBL" id="BCJ26191.1"/>
    </source>
</evidence>
<dbReference type="KEGG" id="aser:Asera_02990"/>
<gene>
    <name evidence="1" type="ORF">Asera_02990</name>
</gene>
<dbReference type="Proteomes" id="UP000680750">
    <property type="component" value="Chromosome"/>
</dbReference>